<dbReference type="PANTHER" id="PTHR26450:SF161">
    <property type="entry name" value="OLFACTORY RECEPTOR 52N2"/>
    <property type="match status" value="1"/>
</dbReference>
<evidence type="ECO:0000256" key="4">
    <source>
        <dbReference type="ARBA" id="ARBA00022725"/>
    </source>
</evidence>
<dbReference type="InterPro" id="IPR000725">
    <property type="entry name" value="Olfact_rcpt"/>
</dbReference>
<keyword evidence="12" id="KW-1185">Reference proteome</keyword>
<dbReference type="GO" id="GO:0005886">
    <property type="term" value="C:plasma membrane"/>
    <property type="evidence" value="ECO:0007669"/>
    <property type="project" value="TreeGrafter"/>
</dbReference>
<evidence type="ECO:0000256" key="6">
    <source>
        <dbReference type="ARBA" id="ARBA00023040"/>
    </source>
</evidence>
<evidence type="ECO:0000313" key="11">
    <source>
        <dbReference type="Ensembl" id="ENSMNEP00000006926.1"/>
    </source>
</evidence>
<dbReference type="AlphaFoldDB" id="A0A2K6B684"/>
<dbReference type="Proteomes" id="UP000233120">
    <property type="component" value="Unassembled WGS sequence"/>
</dbReference>
<evidence type="ECO:0000256" key="10">
    <source>
        <dbReference type="SAM" id="Phobius"/>
    </source>
</evidence>
<feature type="transmembrane region" description="Helical" evidence="10">
    <location>
        <begin position="225"/>
        <end position="247"/>
    </location>
</feature>
<evidence type="ECO:0000256" key="3">
    <source>
        <dbReference type="ARBA" id="ARBA00022692"/>
    </source>
</evidence>
<dbReference type="GO" id="GO:0004930">
    <property type="term" value="F:G protein-coupled receptor activity"/>
    <property type="evidence" value="ECO:0007669"/>
    <property type="project" value="UniProtKB-KW"/>
</dbReference>
<evidence type="ECO:0000256" key="5">
    <source>
        <dbReference type="ARBA" id="ARBA00022989"/>
    </source>
</evidence>
<dbReference type="OMA" id="HMCAIVI"/>
<keyword evidence="6" id="KW-0297">G-protein coupled receptor</keyword>
<dbReference type="GO" id="GO:0004984">
    <property type="term" value="F:olfactory receptor activity"/>
    <property type="evidence" value="ECO:0007669"/>
    <property type="project" value="InterPro"/>
</dbReference>
<protein>
    <recommendedName>
        <fullName evidence="13">G-protein coupled receptors family 1 profile domain-containing protein</fullName>
    </recommendedName>
</protein>
<feature type="transmembrane region" description="Helical" evidence="10">
    <location>
        <begin position="29"/>
        <end position="51"/>
    </location>
</feature>
<sequence length="271" mass="30262">MLGVNSSSLTPGFFILNGIPGLEATYIRISLPFCFMHIIAVVGNCGLICLISHEEALHRPMYYFLALLSFTDVTWCTTTVPNILCIFWLSLKEIDFNACLSQMFSVDMMTGMESGVLILMAGLATFLRSVMLIIPFTFLTKCLPYCWGNFIPHIYCDHMSVAKVSCGNFKVNAIYGLMVALLIGVFDICCISVSYTMIFQAVMSLSSADARRKAFNTGHNIPNHIHIIVANFYLLLPPTMNPVVYGVKTKHIRESMIKFLLGDKVNFTCDK</sequence>
<evidence type="ECO:0000256" key="2">
    <source>
        <dbReference type="ARBA" id="ARBA00022606"/>
    </source>
</evidence>
<keyword evidence="4" id="KW-0552">Olfaction</keyword>
<dbReference type="InterPro" id="IPR050402">
    <property type="entry name" value="OR51/52/56-like"/>
</dbReference>
<dbReference type="Ensembl" id="ENSMNET00000031060.1">
    <property type="protein sequence ID" value="ENSMNEP00000006926.1"/>
    <property type="gene ID" value="ENSMNEG00000028040.1"/>
</dbReference>
<keyword evidence="2" id="KW-0716">Sensory transduction</keyword>
<evidence type="ECO:0000256" key="1">
    <source>
        <dbReference type="ARBA" id="ARBA00004141"/>
    </source>
</evidence>
<proteinExistence type="predicted"/>
<comment type="subcellular location">
    <subcellularLocation>
        <location evidence="1">Membrane</location>
        <topology evidence="1">Multi-pass membrane protein</topology>
    </subcellularLocation>
</comment>
<evidence type="ECO:0000256" key="9">
    <source>
        <dbReference type="ARBA" id="ARBA00023224"/>
    </source>
</evidence>
<reference evidence="11" key="1">
    <citation type="submission" date="2025-08" db="UniProtKB">
        <authorList>
            <consortium name="Ensembl"/>
        </authorList>
    </citation>
    <scope>IDENTIFICATION</scope>
</reference>
<dbReference type="STRING" id="9545.ENSMNEP00000006926"/>
<organism evidence="11 12">
    <name type="scientific">Macaca nemestrina</name>
    <name type="common">Pig-tailed macaque</name>
    <dbReference type="NCBI Taxonomy" id="9545"/>
    <lineage>
        <taxon>Eukaryota</taxon>
        <taxon>Metazoa</taxon>
        <taxon>Chordata</taxon>
        <taxon>Craniata</taxon>
        <taxon>Vertebrata</taxon>
        <taxon>Euteleostomi</taxon>
        <taxon>Mammalia</taxon>
        <taxon>Eutheria</taxon>
        <taxon>Euarchontoglires</taxon>
        <taxon>Primates</taxon>
        <taxon>Haplorrhini</taxon>
        <taxon>Catarrhini</taxon>
        <taxon>Cercopithecidae</taxon>
        <taxon>Cercopithecinae</taxon>
        <taxon>Macaca</taxon>
    </lineage>
</organism>
<dbReference type="SUPFAM" id="SSF81321">
    <property type="entry name" value="Family A G protein-coupled receptor-like"/>
    <property type="match status" value="1"/>
</dbReference>
<dbReference type="GeneTree" id="ENSGT01150000286940"/>
<feature type="transmembrane region" description="Helical" evidence="10">
    <location>
        <begin position="63"/>
        <end position="91"/>
    </location>
</feature>
<evidence type="ECO:0000313" key="12">
    <source>
        <dbReference type="Proteomes" id="UP000233120"/>
    </source>
</evidence>
<accession>A0A2K6B684</accession>
<keyword evidence="9" id="KW-0807">Transducer</keyword>
<dbReference type="Pfam" id="PF13853">
    <property type="entry name" value="7tm_4"/>
    <property type="match status" value="2"/>
</dbReference>
<name>A0A2K6B684_MACNE</name>
<evidence type="ECO:0000256" key="8">
    <source>
        <dbReference type="ARBA" id="ARBA00023170"/>
    </source>
</evidence>
<reference evidence="11" key="2">
    <citation type="submission" date="2025-09" db="UniProtKB">
        <authorList>
            <consortium name="Ensembl"/>
        </authorList>
    </citation>
    <scope>IDENTIFICATION</scope>
</reference>
<dbReference type="Gene3D" id="1.20.1070.10">
    <property type="entry name" value="Rhodopsin 7-helix transmembrane proteins"/>
    <property type="match status" value="1"/>
</dbReference>
<feature type="transmembrane region" description="Helical" evidence="10">
    <location>
        <begin position="111"/>
        <end position="134"/>
    </location>
</feature>
<dbReference type="PANTHER" id="PTHR26450">
    <property type="entry name" value="OLFACTORY RECEPTOR 56B1-RELATED"/>
    <property type="match status" value="1"/>
</dbReference>
<evidence type="ECO:0008006" key="13">
    <source>
        <dbReference type="Google" id="ProtNLM"/>
    </source>
</evidence>
<evidence type="ECO:0000256" key="7">
    <source>
        <dbReference type="ARBA" id="ARBA00023136"/>
    </source>
</evidence>
<keyword evidence="3 10" id="KW-0812">Transmembrane</keyword>
<keyword evidence="7 10" id="KW-0472">Membrane</keyword>
<keyword evidence="8" id="KW-0675">Receptor</keyword>
<keyword evidence="5 10" id="KW-1133">Transmembrane helix</keyword>
<feature type="transmembrane region" description="Helical" evidence="10">
    <location>
        <begin position="173"/>
        <end position="198"/>
    </location>
</feature>